<organism evidence="2 3">
    <name type="scientific">Halocynthiibacter halioticoli</name>
    <dbReference type="NCBI Taxonomy" id="2986804"/>
    <lineage>
        <taxon>Bacteria</taxon>
        <taxon>Pseudomonadati</taxon>
        <taxon>Pseudomonadota</taxon>
        <taxon>Alphaproteobacteria</taxon>
        <taxon>Rhodobacterales</taxon>
        <taxon>Paracoccaceae</taxon>
        <taxon>Halocynthiibacter</taxon>
    </lineage>
</organism>
<dbReference type="EMBL" id="JAOYFC010000001">
    <property type="protein sequence ID" value="MCV6823313.1"/>
    <property type="molecule type" value="Genomic_DNA"/>
</dbReference>
<keyword evidence="1" id="KW-0812">Transmembrane</keyword>
<feature type="transmembrane region" description="Helical" evidence="1">
    <location>
        <begin position="30"/>
        <end position="51"/>
    </location>
</feature>
<proteinExistence type="predicted"/>
<feature type="transmembrane region" description="Helical" evidence="1">
    <location>
        <begin position="101"/>
        <end position="125"/>
    </location>
</feature>
<protein>
    <submittedName>
        <fullName evidence="2">Uncharacterized protein</fullName>
    </submittedName>
</protein>
<gene>
    <name evidence="2" type="ORF">OH136_01985</name>
</gene>
<feature type="transmembrane region" description="Helical" evidence="1">
    <location>
        <begin position="57"/>
        <end position="80"/>
    </location>
</feature>
<feature type="transmembrane region" description="Helical" evidence="1">
    <location>
        <begin position="137"/>
        <end position="157"/>
    </location>
</feature>
<feature type="transmembrane region" description="Helical" evidence="1">
    <location>
        <begin position="242"/>
        <end position="262"/>
    </location>
</feature>
<sequence length="399" mass="41871">MTSIIFGATVAISIALLLFAPFTKSALWRATVTPLASIIGSGFLVSAPLLAREFGGYAAPAMALLIAVAMLVGWTIRYNIRNVEPALGSAKDKALQSIESLSHIVLAFAYFISVAYYLSLLGHFILQSMNVQNELVANGIAIGLVALIGFLGWTGGAEKVSSIERYATALNLSVIAGLLVALAVYAVLLIGDGQSVRPPPGRLEASSLPVLLGLLIVVQGFETTRFMGDEFDSETRQKAMRIAQIMSGIIYIAFFILLSPLMSELAKGSGVAAIITVSGAVAVVLPLSLTAAAVASQFSASVADSLGDAGLIEQISGGKVDPRHGYVLISGVGIAILVSLDVNAVIALASRAFALFYALQCMVAWEHARKQKEEKHKALAFMALSILCAMIVIFGVPAE</sequence>
<feature type="transmembrane region" description="Helical" evidence="1">
    <location>
        <begin position="324"/>
        <end position="340"/>
    </location>
</feature>
<evidence type="ECO:0000256" key="1">
    <source>
        <dbReference type="SAM" id="Phobius"/>
    </source>
</evidence>
<evidence type="ECO:0000313" key="3">
    <source>
        <dbReference type="Proteomes" id="UP001208041"/>
    </source>
</evidence>
<name>A0AAE3IYL9_9RHOB</name>
<evidence type="ECO:0000313" key="2">
    <source>
        <dbReference type="EMBL" id="MCV6823313.1"/>
    </source>
</evidence>
<keyword evidence="1" id="KW-1133">Transmembrane helix</keyword>
<dbReference type="Proteomes" id="UP001208041">
    <property type="component" value="Unassembled WGS sequence"/>
</dbReference>
<accession>A0AAE3IYL9</accession>
<dbReference type="AlphaFoldDB" id="A0AAE3IYL9"/>
<dbReference type="Gene3D" id="1.20.1740.10">
    <property type="entry name" value="Amino acid/polyamine transporter I"/>
    <property type="match status" value="1"/>
</dbReference>
<reference evidence="2" key="1">
    <citation type="submission" date="2022-10" db="EMBL/GenBank/DDBJ databases">
        <authorList>
            <person name="Yue Y."/>
        </authorList>
    </citation>
    <scope>NUCLEOTIDE SEQUENCE</scope>
    <source>
        <strain evidence="2">Z654</strain>
    </source>
</reference>
<comment type="caution">
    <text evidence="2">The sequence shown here is derived from an EMBL/GenBank/DDBJ whole genome shotgun (WGS) entry which is preliminary data.</text>
</comment>
<feature type="transmembrane region" description="Helical" evidence="1">
    <location>
        <begin position="268"/>
        <end position="289"/>
    </location>
</feature>
<feature type="transmembrane region" description="Helical" evidence="1">
    <location>
        <begin position="169"/>
        <end position="191"/>
    </location>
</feature>
<keyword evidence="1" id="KW-0472">Membrane</keyword>
<dbReference type="RefSeq" id="WP_263952154.1">
    <property type="nucleotide sequence ID" value="NZ_JAOYFC010000001.1"/>
</dbReference>
<keyword evidence="3" id="KW-1185">Reference proteome</keyword>
<feature type="transmembrane region" description="Helical" evidence="1">
    <location>
        <begin position="6"/>
        <end position="23"/>
    </location>
</feature>
<feature type="transmembrane region" description="Helical" evidence="1">
    <location>
        <begin position="378"/>
        <end position="398"/>
    </location>
</feature>